<evidence type="ECO:0000313" key="2">
    <source>
        <dbReference type="EMBL" id="KAI1691565.1"/>
    </source>
</evidence>
<sequence>MNSSNQIPTEMEYVKYLNLGLDIAIAVLHVTTIFFTFHVIYCSKFDKKSTKIDRISKSFCIFLASRGIGAVMATPYPVYLAAYWSVEGSYAYVVCILANARQMPCINLFNSLQISYSKMVPMVYIGLPYLV</sequence>
<keyword evidence="1" id="KW-1133">Transmembrane helix</keyword>
<protein>
    <submittedName>
        <fullName evidence="2">Uncharacterized protein</fullName>
    </submittedName>
</protein>
<evidence type="ECO:0000313" key="3">
    <source>
        <dbReference type="Proteomes" id="UP001201812"/>
    </source>
</evidence>
<feature type="transmembrane region" description="Helical" evidence="1">
    <location>
        <begin position="63"/>
        <end position="84"/>
    </location>
</feature>
<keyword evidence="1" id="KW-0472">Membrane</keyword>
<dbReference type="EMBL" id="JAKKPZ010000907">
    <property type="protein sequence ID" value="KAI1691565.1"/>
    <property type="molecule type" value="Genomic_DNA"/>
</dbReference>
<keyword evidence="3" id="KW-1185">Reference proteome</keyword>
<accession>A0AAD4MEG1</accession>
<dbReference type="Proteomes" id="UP001201812">
    <property type="component" value="Unassembled WGS sequence"/>
</dbReference>
<reference evidence="2" key="1">
    <citation type="submission" date="2022-01" db="EMBL/GenBank/DDBJ databases">
        <title>Genome Sequence Resource for Two Populations of Ditylenchus destructor, the Migratory Endoparasitic Phytonematode.</title>
        <authorList>
            <person name="Zhang H."/>
            <person name="Lin R."/>
            <person name="Xie B."/>
        </authorList>
    </citation>
    <scope>NUCLEOTIDE SEQUENCE</scope>
    <source>
        <strain evidence="2">BazhouSP</strain>
    </source>
</reference>
<comment type="caution">
    <text evidence="2">The sequence shown here is derived from an EMBL/GenBank/DDBJ whole genome shotgun (WGS) entry which is preliminary data.</text>
</comment>
<proteinExistence type="predicted"/>
<dbReference type="AlphaFoldDB" id="A0AAD4MEG1"/>
<organism evidence="2 3">
    <name type="scientific">Ditylenchus destructor</name>
    <dbReference type="NCBI Taxonomy" id="166010"/>
    <lineage>
        <taxon>Eukaryota</taxon>
        <taxon>Metazoa</taxon>
        <taxon>Ecdysozoa</taxon>
        <taxon>Nematoda</taxon>
        <taxon>Chromadorea</taxon>
        <taxon>Rhabditida</taxon>
        <taxon>Tylenchina</taxon>
        <taxon>Tylenchomorpha</taxon>
        <taxon>Sphaerularioidea</taxon>
        <taxon>Anguinidae</taxon>
        <taxon>Anguininae</taxon>
        <taxon>Ditylenchus</taxon>
    </lineage>
</organism>
<name>A0AAD4MEG1_9BILA</name>
<keyword evidence="1" id="KW-0812">Transmembrane</keyword>
<feature type="transmembrane region" description="Helical" evidence="1">
    <location>
        <begin position="20"/>
        <end position="42"/>
    </location>
</feature>
<evidence type="ECO:0000256" key="1">
    <source>
        <dbReference type="SAM" id="Phobius"/>
    </source>
</evidence>
<gene>
    <name evidence="2" type="ORF">DdX_21801</name>
</gene>